<feature type="compositionally biased region" description="Basic and acidic residues" evidence="9">
    <location>
        <begin position="85"/>
        <end position="95"/>
    </location>
</feature>
<organism evidence="11 12">
    <name type="scientific">Danionella cerebrum</name>
    <dbReference type="NCBI Taxonomy" id="2873325"/>
    <lineage>
        <taxon>Eukaryota</taxon>
        <taxon>Metazoa</taxon>
        <taxon>Chordata</taxon>
        <taxon>Craniata</taxon>
        <taxon>Vertebrata</taxon>
        <taxon>Euteleostomi</taxon>
        <taxon>Actinopterygii</taxon>
        <taxon>Neopterygii</taxon>
        <taxon>Teleostei</taxon>
        <taxon>Ostariophysi</taxon>
        <taxon>Cypriniformes</taxon>
        <taxon>Danionidae</taxon>
        <taxon>Danioninae</taxon>
        <taxon>Danionella</taxon>
    </lineage>
</organism>
<comment type="subcellular location">
    <subcellularLocation>
        <location evidence="1 7 8">Nucleus</location>
    </subcellularLocation>
</comment>
<comment type="similarity">
    <text evidence="2">Belongs to the NK-2 homeobox family.</text>
</comment>
<dbReference type="AlphaFoldDB" id="A0A553Q3J7"/>
<evidence type="ECO:0000313" key="12">
    <source>
        <dbReference type="Proteomes" id="UP000316079"/>
    </source>
</evidence>
<evidence type="ECO:0000256" key="5">
    <source>
        <dbReference type="ARBA" id="ARBA00023155"/>
    </source>
</evidence>
<evidence type="ECO:0000256" key="8">
    <source>
        <dbReference type="RuleBase" id="RU000682"/>
    </source>
</evidence>
<dbReference type="FunFam" id="1.10.10.60:FF:000101">
    <property type="entry name" value="NK2 homeobox 8"/>
    <property type="match status" value="1"/>
</dbReference>
<dbReference type="InterPro" id="IPR050394">
    <property type="entry name" value="Homeobox_NK-like"/>
</dbReference>
<accession>A0A553Q3J7</accession>
<dbReference type="PROSITE" id="PS50071">
    <property type="entry name" value="HOMEOBOX_2"/>
    <property type="match status" value="1"/>
</dbReference>
<dbReference type="CDD" id="cd00086">
    <property type="entry name" value="homeodomain"/>
    <property type="match status" value="1"/>
</dbReference>
<dbReference type="GO" id="GO:0000978">
    <property type="term" value="F:RNA polymerase II cis-regulatory region sequence-specific DNA binding"/>
    <property type="evidence" value="ECO:0007669"/>
    <property type="project" value="TreeGrafter"/>
</dbReference>
<dbReference type="STRING" id="623744.A0A553Q3J7"/>
<evidence type="ECO:0000256" key="2">
    <source>
        <dbReference type="ARBA" id="ARBA00005661"/>
    </source>
</evidence>
<dbReference type="OrthoDB" id="6159439at2759"/>
<dbReference type="GO" id="GO:0005634">
    <property type="term" value="C:nucleus"/>
    <property type="evidence" value="ECO:0007669"/>
    <property type="project" value="UniProtKB-SubCell"/>
</dbReference>
<evidence type="ECO:0000259" key="10">
    <source>
        <dbReference type="PROSITE" id="PS50071"/>
    </source>
</evidence>
<feature type="domain" description="Homeobox" evidence="10">
    <location>
        <begin position="95"/>
        <end position="155"/>
    </location>
</feature>
<feature type="compositionally biased region" description="Polar residues" evidence="9">
    <location>
        <begin position="66"/>
        <end position="84"/>
    </location>
</feature>
<keyword evidence="3" id="KW-0217">Developmental protein</keyword>
<keyword evidence="6 7" id="KW-0539">Nucleus</keyword>
<dbReference type="SMART" id="SM00389">
    <property type="entry name" value="HOX"/>
    <property type="match status" value="1"/>
</dbReference>
<dbReference type="GO" id="GO:0030154">
    <property type="term" value="P:cell differentiation"/>
    <property type="evidence" value="ECO:0007669"/>
    <property type="project" value="TreeGrafter"/>
</dbReference>
<keyword evidence="12" id="KW-1185">Reference proteome</keyword>
<dbReference type="Pfam" id="PF00046">
    <property type="entry name" value="Homeodomain"/>
    <property type="match status" value="1"/>
</dbReference>
<name>A0A553Q3J7_9TELE</name>
<dbReference type="InterPro" id="IPR017970">
    <property type="entry name" value="Homeobox_CS"/>
</dbReference>
<sequence length="221" mass="25227">MSLRNSKCGFSVRDILGLDQDTEEEESITEDTGDEADERGEQHPESTEENNPWPGAPGAHGHHAPSTSAEELNPALTTEQSISRGQDRESTEDSGKKRKRRILFSKSQTLELERCFRTQRYLSAPEREHLARLLHLTPTQVKIWFQNHRYKVKRGRVERGTVPGFVRLQNLYLAPRDTTASIPASSAFFTKHLSQVHHSHGVMMSHLTAVNHLGRLQRWSW</sequence>
<dbReference type="Gene3D" id="1.10.10.60">
    <property type="entry name" value="Homeodomain-like"/>
    <property type="match status" value="1"/>
</dbReference>
<feature type="compositionally biased region" description="Acidic residues" evidence="9">
    <location>
        <begin position="20"/>
        <end position="38"/>
    </location>
</feature>
<dbReference type="Proteomes" id="UP000316079">
    <property type="component" value="Unassembled WGS sequence"/>
</dbReference>
<evidence type="ECO:0000313" key="11">
    <source>
        <dbReference type="EMBL" id="TRY84513.1"/>
    </source>
</evidence>
<keyword evidence="5 7" id="KW-0371">Homeobox</keyword>
<dbReference type="EMBL" id="SRMA01026400">
    <property type="protein sequence ID" value="TRY84513.1"/>
    <property type="molecule type" value="Genomic_DNA"/>
</dbReference>
<feature type="region of interest" description="Disordered" evidence="9">
    <location>
        <begin position="1"/>
        <end position="102"/>
    </location>
</feature>
<dbReference type="InterPro" id="IPR009057">
    <property type="entry name" value="Homeodomain-like_sf"/>
</dbReference>
<evidence type="ECO:0000256" key="1">
    <source>
        <dbReference type="ARBA" id="ARBA00004123"/>
    </source>
</evidence>
<feature type="DNA-binding region" description="Homeobox" evidence="7">
    <location>
        <begin position="97"/>
        <end position="156"/>
    </location>
</feature>
<dbReference type="PANTHER" id="PTHR24340">
    <property type="entry name" value="HOMEOBOX PROTEIN NKX"/>
    <property type="match status" value="1"/>
</dbReference>
<gene>
    <name evidence="11" type="ORF">DNTS_035851</name>
</gene>
<evidence type="ECO:0000256" key="6">
    <source>
        <dbReference type="ARBA" id="ARBA00023242"/>
    </source>
</evidence>
<keyword evidence="4 7" id="KW-0238">DNA-binding</keyword>
<dbReference type="InterPro" id="IPR001356">
    <property type="entry name" value="HD"/>
</dbReference>
<dbReference type="PANTHER" id="PTHR24340:SF24">
    <property type="entry name" value="HOMEOBOX PROTEIN NKX-2.2"/>
    <property type="match status" value="1"/>
</dbReference>
<protein>
    <recommendedName>
        <fullName evidence="10">Homeobox domain-containing protein</fullName>
    </recommendedName>
</protein>
<dbReference type="InterPro" id="IPR020479">
    <property type="entry name" value="HD_metazoa"/>
</dbReference>
<reference evidence="11 12" key="1">
    <citation type="journal article" date="2019" name="Sci. Data">
        <title>Hybrid genome assembly and annotation of Danionella translucida.</title>
        <authorList>
            <person name="Kadobianskyi M."/>
            <person name="Schulze L."/>
            <person name="Schuelke M."/>
            <person name="Judkewitz B."/>
        </authorList>
    </citation>
    <scope>NUCLEOTIDE SEQUENCE [LARGE SCALE GENOMIC DNA]</scope>
    <source>
        <strain evidence="11 12">Bolton</strain>
    </source>
</reference>
<evidence type="ECO:0000256" key="7">
    <source>
        <dbReference type="PROSITE-ProRule" id="PRU00108"/>
    </source>
</evidence>
<proteinExistence type="inferred from homology"/>
<evidence type="ECO:0000256" key="3">
    <source>
        <dbReference type="ARBA" id="ARBA00022473"/>
    </source>
</evidence>
<dbReference type="PROSITE" id="PS00027">
    <property type="entry name" value="HOMEOBOX_1"/>
    <property type="match status" value="1"/>
</dbReference>
<evidence type="ECO:0000256" key="4">
    <source>
        <dbReference type="ARBA" id="ARBA00023125"/>
    </source>
</evidence>
<dbReference type="SUPFAM" id="SSF46689">
    <property type="entry name" value="Homeodomain-like"/>
    <property type="match status" value="1"/>
</dbReference>
<dbReference type="GO" id="GO:0000981">
    <property type="term" value="F:DNA-binding transcription factor activity, RNA polymerase II-specific"/>
    <property type="evidence" value="ECO:0007669"/>
    <property type="project" value="InterPro"/>
</dbReference>
<dbReference type="PRINTS" id="PR00024">
    <property type="entry name" value="HOMEOBOX"/>
</dbReference>
<evidence type="ECO:0000256" key="9">
    <source>
        <dbReference type="SAM" id="MobiDB-lite"/>
    </source>
</evidence>
<comment type="caution">
    <text evidence="11">The sequence shown here is derived from an EMBL/GenBank/DDBJ whole genome shotgun (WGS) entry which is preliminary data.</text>
</comment>